<protein>
    <submittedName>
        <fullName evidence="2">RES domain-containing protein</fullName>
    </submittedName>
</protein>
<evidence type="ECO:0000313" key="3">
    <source>
        <dbReference type="Proteomes" id="UP000297951"/>
    </source>
</evidence>
<organism evidence="2 3">
    <name type="scientific">Rothia nasimurium</name>
    <dbReference type="NCBI Taxonomy" id="85336"/>
    <lineage>
        <taxon>Bacteria</taxon>
        <taxon>Bacillati</taxon>
        <taxon>Actinomycetota</taxon>
        <taxon>Actinomycetes</taxon>
        <taxon>Micrococcales</taxon>
        <taxon>Micrococcaceae</taxon>
        <taxon>Rothia</taxon>
    </lineage>
</organism>
<name>A0A4Y9F5D1_9MICC</name>
<dbReference type="AlphaFoldDB" id="A0A4Y9F5D1"/>
<gene>
    <name evidence="2" type="ORF">E4U03_05760</name>
</gene>
<accession>A0A4Y9F5D1</accession>
<dbReference type="EMBL" id="SPQC01000016">
    <property type="protein sequence ID" value="TFU22540.1"/>
    <property type="molecule type" value="Genomic_DNA"/>
</dbReference>
<proteinExistence type="predicted"/>
<comment type="caution">
    <text evidence="2">The sequence shown here is derived from an EMBL/GenBank/DDBJ whole genome shotgun (WGS) entry which is preliminary data.</text>
</comment>
<dbReference type="InterPro" id="IPR014914">
    <property type="entry name" value="RES_dom"/>
</dbReference>
<dbReference type="OrthoDB" id="4481222at2"/>
<feature type="domain" description="RES" evidence="1">
    <location>
        <begin position="32"/>
        <end position="168"/>
    </location>
</feature>
<evidence type="ECO:0000259" key="1">
    <source>
        <dbReference type="Pfam" id="PF08808"/>
    </source>
</evidence>
<dbReference type="STRING" id="85336.A7979_00635"/>
<dbReference type="Proteomes" id="UP000297951">
    <property type="component" value="Unassembled WGS sequence"/>
</dbReference>
<reference evidence="2 3" key="1">
    <citation type="submission" date="2019-03" db="EMBL/GenBank/DDBJ databases">
        <title>Diversity of the mouse oral microbiome.</title>
        <authorList>
            <person name="Joseph S."/>
            <person name="Aduse-Opoku J."/>
            <person name="Curtis M."/>
            <person name="Wade W."/>
            <person name="Hashim A."/>
        </authorList>
    </citation>
    <scope>NUCLEOTIDE SEQUENCE [LARGE SCALE GENOMIC DNA]</scope>
    <source>
        <strain evidence="3">irhom_31</strain>
    </source>
</reference>
<dbReference type="Pfam" id="PF08808">
    <property type="entry name" value="RES"/>
    <property type="match status" value="1"/>
</dbReference>
<evidence type="ECO:0000313" key="2">
    <source>
        <dbReference type="EMBL" id="TFU22540.1"/>
    </source>
</evidence>
<sequence length="209" mass="22651">MTRQKIAQHGPMQGSSLSLVPSVEYEEGSEFFRAHSQQFGPWYFSSSMQGRFDLPEPQGTCYLATNPGAAVREVIGDRLSQSGRLPQSLAEGKVISRLPLPCSVRSAHISHDDAFILGITGELTTMPSYDVPQAWAQAFNKAGFGVITYRPRFSPGDSLALALFGDAGAAQLPSRFESTLADAATSLGLELYATQSRNLYTFATFTESD</sequence>